<keyword evidence="2" id="KW-1185">Reference proteome</keyword>
<organism evidence="1 2">
    <name type="scientific">Pleurodeles waltl</name>
    <name type="common">Iberian ribbed newt</name>
    <dbReference type="NCBI Taxonomy" id="8319"/>
    <lineage>
        <taxon>Eukaryota</taxon>
        <taxon>Metazoa</taxon>
        <taxon>Chordata</taxon>
        <taxon>Craniata</taxon>
        <taxon>Vertebrata</taxon>
        <taxon>Euteleostomi</taxon>
        <taxon>Amphibia</taxon>
        <taxon>Batrachia</taxon>
        <taxon>Caudata</taxon>
        <taxon>Salamandroidea</taxon>
        <taxon>Salamandridae</taxon>
        <taxon>Pleurodelinae</taxon>
        <taxon>Pleurodeles</taxon>
    </lineage>
</organism>
<proteinExistence type="predicted"/>
<accession>A0AAV7MFJ1</accession>
<protein>
    <submittedName>
        <fullName evidence="1">Uncharacterized protein</fullName>
    </submittedName>
</protein>
<reference evidence="1" key="1">
    <citation type="journal article" date="2022" name="bioRxiv">
        <title>Sequencing and chromosome-scale assembly of the giantPleurodeles waltlgenome.</title>
        <authorList>
            <person name="Brown T."/>
            <person name="Elewa A."/>
            <person name="Iarovenko S."/>
            <person name="Subramanian E."/>
            <person name="Araus A.J."/>
            <person name="Petzold A."/>
            <person name="Susuki M."/>
            <person name="Suzuki K.-i.T."/>
            <person name="Hayashi T."/>
            <person name="Toyoda A."/>
            <person name="Oliveira C."/>
            <person name="Osipova E."/>
            <person name="Leigh N.D."/>
            <person name="Simon A."/>
            <person name="Yun M.H."/>
        </authorList>
    </citation>
    <scope>NUCLEOTIDE SEQUENCE</scope>
    <source>
        <strain evidence="1">20211129_DDA</strain>
        <tissue evidence="1">Liver</tissue>
    </source>
</reference>
<dbReference type="Proteomes" id="UP001066276">
    <property type="component" value="Chromosome 10"/>
</dbReference>
<name>A0AAV7MFJ1_PLEWA</name>
<dbReference type="AlphaFoldDB" id="A0AAV7MFJ1"/>
<comment type="caution">
    <text evidence="1">The sequence shown here is derived from an EMBL/GenBank/DDBJ whole genome shotgun (WGS) entry which is preliminary data.</text>
</comment>
<dbReference type="EMBL" id="JANPWB010000014">
    <property type="protein sequence ID" value="KAJ1098960.1"/>
    <property type="molecule type" value="Genomic_DNA"/>
</dbReference>
<evidence type="ECO:0000313" key="1">
    <source>
        <dbReference type="EMBL" id="KAJ1098960.1"/>
    </source>
</evidence>
<gene>
    <name evidence="1" type="ORF">NDU88_004067</name>
</gene>
<sequence length="180" mass="18605">MAGGQDGRHRVRLCRAVAVLPFNSLDGRPYLSGGVDVWAPGAAGAALDFSAGRFWAPAAVLSRPGGEPGRAVRPVEVRALLRRCICRRALLAALGGRGRMDLPGGGSLLATGAVGGRFSPRPLRCPWVSIAAMLCPAAGVLEVGYLPGGLARPLVGRALFWPCSGDRLEEAAGADLSPKE</sequence>
<evidence type="ECO:0000313" key="2">
    <source>
        <dbReference type="Proteomes" id="UP001066276"/>
    </source>
</evidence>